<evidence type="ECO:0000313" key="1">
    <source>
        <dbReference type="EMBL" id="KAI8537983.1"/>
    </source>
</evidence>
<protein>
    <submittedName>
        <fullName evidence="1">Uncharacterized protein</fullName>
    </submittedName>
</protein>
<evidence type="ECO:0000313" key="2">
    <source>
        <dbReference type="Proteomes" id="UP001062846"/>
    </source>
</evidence>
<gene>
    <name evidence="1" type="ORF">RHMOL_Rhmol09G0065700</name>
</gene>
<keyword evidence="2" id="KW-1185">Reference proteome</keyword>
<comment type="caution">
    <text evidence="1">The sequence shown here is derived from an EMBL/GenBank/DDBJ whole genome shotgun (WGS) entry which is preliminary data.</text>
</comment>
<dbReference type="Proteomes" id="UP001062846">
    <property type="component" value="Chromosome 9"/>
</dbReference>
<sequence length="54" mass="6095">MTNFFSDNTPDFSRLDLKAMPTPATFEALSTMRSCSSSSKLRTSTIKDRLRSFV</sequence>
<proteinExistence type="predicted"/>
<name>A0ACC0MC65_RHOML</name>
<organism evidence="1 2">
    <name type="scientific">Rhododendron molle</name>
    <name type="common">Chinese azalea</name>
    <name type="synonym">Azalea mollis</name>
    <dbReference type="NCBI Taxonomy" id="49168"/>
    <lineage>
        <taxon>Eukaryota</taxon>
        <taxon>Viridiplantae</taxon>
        <taxon>Streptophyta</taxon>
        <taxon>Embryophyta</taxon>
        <taxon>Tracheophyta</taxon>
        <taxon>Spermatophyta</taxon>
        <taxon>Magnoliopsida</taxon>
        <taxon>eudicotyledons</taxon>
        <taxon>Gunneridae</taxon>
        <taxon>Pentapetalae</taxon>
        <taxon>asterids</taxon>
        <taxon>Ericales</taxon>
        <taxon>Ericaceae</taxon>
        <taxon>Ericoideae</taxon>
        <taxon>Rhodoreae</taxon>
        <taxon>Rhododendron</taxon>
    </lineage>
</organism>
<dbReference type="EMBL" id="CM046396">
    <property type="protein sequence ID" value="KAI8537983.1"/>
    <property type="molecule type" value="Genomic_DNA"/>
</dbReference>
<reference evidence="1" key="1">
    <citation type="submission" date="2022-02" db="EMBL/GenBank/DDBJ databases">
        <title>Plant Genome Project.</title>
        <authorList>
            <person name="Zhang R.-G."/>
        </authorList>
    </citation>
    <scope>NUCLEOTIDE SEQUENCE</scope>
    <source>
        <strain evidence="1">AT1</strain>
    </source>
</reference>
<accession>A0ACC0MC65</accession>